<dbReference type="CDD" id="cd05006">
    <property type="entry name" value="SIS_GmhA"/>
    <property type="match status" value="1"/>
</dbReference>
<dbReference type="Gene3D" id="3.40.50.10490">
    <property type="entry name" value="Glucose-6-phosphate isomerase like protein, domain 1"/>
    <property type="match status" value="1"/>
</dbReference>
<comment type="caution">
    <text evidence="12">The sequence shown here is derived from an EMBL/GenBank/DDBJ whole genome shotgun (WGS) entry which is preliminary data.</text>
</comment>
<comment type="subunit">
    <text evidence="10">Homotetramer.</text>
</comment>
<dbReference type="EC" id="5.3.1.28" evidence="10"/>
<evidence type="ECO:0000256" key="1">
    <source>
        <dbReference type="ARBA" id="ARBA00000348"/>
    </source>
</evidence>
<dbReference type="Pfam" id="PF13580">
    <property type="entry name" value="SIS_2"/>
    <property type="match status" value="1"/>
</dbReference>
<dbReference type="InterPro" id="IPR046348">
    <property type="entry name" value="SIS_dom_sf"/>
</dbReference>
<evidence type="ECO:0000256" key="6">
    <source>
        <dbReference type="ARBA" id="ARBA00022723"/>
    </source>
</evidence>
<name>A0A6N6VHU3_9HYPH</name>
<dbReference type="GO" id="GO:0005737">
    <property type="term" value="C:cytoplasm"/>
    <property type="evidence" value="ECO:0007669"/>
    <property type="project" value="UniProtKB-SubCell"/>
</dbReference>
<dbReference type="GO" id="GO:0097367">
    <property type="term" value="F:carbohydrate derivative binding"/>
    <property type="evidence" value="ECO:0007669"/>
    <property type="project" value="InterPro"/>
</dbReference>
<comment type="pathway">
    <text evidence="10">Carbohydrate biosynthesis; D-glycero-D-manno-heptose 7-phosphate biosynthesis; D-glycero-alpha-D-manno-heptose 7-phosphate and D-glycero-beta-D-manno-heptose 7-phosphate from sedoheptulose 7-phosphate: step 1/1.</text>
</comment>
<dbReference type="InterPro" id="IPR001347">
    <property type="entry name" value="SIS_dom"/>
</dbReference>
<accession>A0A6N6VHU3</accession>
<comment type="subcellular location">
    <subcellularLocation>
        <location evidence="3 10">Cytoplasm</location>
    </subcellularLocation>
</comment>
<evidence type="ECO:0000256" key="8">
    <source>
        <dbReference type="ARBA" id="ARBA00023235"/>
    </source>
</evidence>
<keyword evidence="7 10" id="KW-0862">Zinc</keyword>
<feature type="binding site" evidence="10">
    <location>
        <begin position="116"/>
        <end position="118"/>
    </location>
    <ligand>
        <name>substrate</name>
    </ligand>
</feature>
<evidence type="ECO:0000256" key="5">
    <source>
        <dbReference type="ARBA" id="ARBA00022490"/>
    </source>
</evidence>
<evidence type="ECO:0000313" key="13">
    <source>
        <dbReference type="Proteomes" id="UP000468901"/>
    </source>
</evidence>
<reference evidence="12 13" key="1">
    <citation type="submission" date="2019-09" db="EMBL/GenBank/DDBJ databases">
        <title>Parvibaculum sedimenti sp. nov., isolated from sediment.</title>
        <authorList>
            <person name="Wang Y."/>
        </authorList>
    </citation>
    <scope>NUCLEOTIDE SEQUENCE [LARGE SCALE GENOMIC DNA]</scope>
    <source>
        <strain evidence="12 13">HXT-9</strain>
    </source>
</reference>
<keyword evidence="5 10" id="KW-0963">Cytoplasm</keyword>
<dbReference type="InterPro" id="IPR004515">
    <property type="entry name" value="Phosphoheptose_Isoase"/>
</dbReference>
<keyword evidence="6 10" id="KW-0479">Metal-binding</keyword>
<dbReference type="GO" id="GO:0008270">
    <property type="term" value="F:zinc ion binding"/>
    <property type="evidence" value="ECO:0007669"/>
    <property type="project" value="UniProtKB-UniRule"/>
</dbReference>
<evidence type="ECO:0000259" key="11">
    <source>
        <dbReference type="PROSITE" id="PS51464"/>
    </source>
</evidence>
<feature type="binding site" evidence="10">
    <location>
        <position position="61"/>
    </location>
    <ligand>
        <name>Zn(2+)</name>
        <dbReference type="ChEBI" id="CHEBI:29105"/>
    </ligand>
</feature>
<dbReference type="AlphaFoldDB" id="A0A6N6VHU3"/>
<evidence type="ECO:0000313" key="12">
    <source>
        <dbReference type="EMBL" id="KAB7740666.1"/>
    </source>
</evidence>
<feature type="binding site" evidence="10">
    <location>
        <position position="121"/>
    </location>
    <ligand>
        <name>substrate</name>
    </ligand>
</feature>
<comment type="cofactor">
    <cofactor evidence="10">
        <name>Zn(2+)</name>
        <dbReference type="ChEBI" id="CHEBI:29105"/>
    </cofactor>
    <text evidence="10">Binds 1 zinc ion per subunit.</text>
</comment>
<feature type="binding site" evidence="10">
    <location>
        <begin position="48"/>
        <end position="50"/>
    </location>
    <ligand>
        <name>substrate</name>
    </ligand>
</feature>
<gene>
    <name evidence="10" type="primary">gmhA</name>
    <name evidence="12" type="ORF">F2P47_06340</name>
</gene>
<dbReference type="EMBL" id="WESC01000005">
    <property type="protein sequence ID" value="KAB7740666.1"/>
    <property type="molecule type" value="Genomic_DNA"/>
</dbReference>
<keyword evidence="8 10" id="KW-0413">Isomerase</keyword>
<evidence type="ECO:0000256" key="10">
    <source>
        <dbReference type="HAMAP-Rule" id="MF_00067"/>
    </source>
</evidence>
<dbReference type="Proteomes" id="UP000468901">
    <property type="component" value="Unassembled WGS sequence"/>
</dbReference>
<comment type="miscellaneous">
    <text evidence="10">The reaction produces a racemic mixture of D-glycero-alpha-D-manno-heptose 7-phosphate and D-glycero-beta-D-manno-heptose 7-phosphate.</text>
</comment>
<dbReference type="GO" id="GO:0005975">
    <property type="term" value="P:carbohydrate metabolic process"/>
    <property type="evidence" value="ECO:0007669"/>
    <property type="project" value="UniProtKB-UniRule"/>
</dbReference>
<dbReference type="InterPro" id="IPR035461">
    <property type="entry name" value="GmhA/DiaA"/>
</dbReference>
<evidence type="ECO:0000256" key="2">
    <source>
        <dbReference type="ARBA" id="ARBA00003172"/>
    </source>
</evidence>
<sequence>MSFRTYCLDSARLLEATATHVSDARVEAAIDAMVAALTANKALLVCGNGGSASDAMHITGELVGRFLKERRALKAICLSSNPAVLTAWANDYSYETVFSRQVEAFGEPGGVLLGLSTSGNSMNVVKAFEEARRIGMTSIAMTGQGGGKLAAQADILLDVPSRSTPAIQQAHICLYHYLCEMVEARCAN</sequence>
<evidence type="ECO:0000256" key="7">
    <source>
        <dbReference type="ARBA" id="ARBA00022833"/>
    </source>
</evidence>
<comment type="catalytic activity">
    <reaction evidence="1 10">
        <text>2 D-sedoheptulose 7-phosphate = D-glycero-alpha-D-manno-heptose 7-phosphate + D-glycero-beta-D-manno-heptose 7-phosphate</text>
        <dbReference type="Rhea" id="RHEA:27489"/>
        <dbReference type="ChEBI" id="CHEBI:57483"/>
        <dbReference type="ChEBI" id="CHEBI:60203"/>
        <dbReference type="ChEBI" id="CHEBI:60204"/>
        <dbReference type="EC" id="5.3.1.28"/>
    </reaction>
</comment>
<keyword evidence="13" id="KW-1185">Reference proteome</keyword>
<organism evidence="12 13">
    <name type="scientific">Parvibaculum sedimenti</name>
    <dbReference type="NCBI Taxonomy" id="2608632"/>
    <lineage>
        <taxon>Bacteria</taxon>
        <taxon>Pseudomonadati</taxon>
        <taxon>Pseudomonadota</taxon>
        <taxon>Alphaproteobacteria</taxon>
        <taxon>Hyphomicrobiales</taxon>
        <taxon>Parvibaculaceae</taxon>
        <taxon>Parvibaculum</taxon>
    </lineage>
</organism>
<proteinExistence type="inferred from homology"/>
<dbReference type="RefSeq" id="WP_152215405.1">
    <property type="nucleotide sequence ID" value="NZ_JBAQYD010000104.1"/>
</dbReference>
<dbReference type="InterPro" id="IPR050099">
    <property type="entry name" value="SIS_GmhA/DiaA_subfam"/>
</dbReference>
<evidence type="ECO:0000256" key="9">
    <source>
        <dbReference type="ARBA" id="ARBA00023277"/>
    </source>
</evidence>
<feature type="binding site" evidence="10">
    <location>
        <position position="168"/>
    </location>
    <ligand>
        <name>Zn(2+)</name>
        <dbReference type="ChEBI" id="CHEBI:29105"/>
    </ligand>
</feature>
<feature type="binding site" evidence="10">
    <location>
        <position position="61"/>
    </location>
    <ligand>
        <name>substrate</name>
    </ligand>
</feature>
<protein>
    <recommendedName>
        <fullName evidence="10">Phosphoheptose isomerase</fullName>
        <ecNumber evidence="10">5.3.1.28</ecNumber>
    </recommendedName>
    <alternativeName>
        <fullName evidence="10">Sedoheptulose 7-phosphate isomerase</fullName>
    </alternativeName>
</protein>
<dbReference type="GO" id="GO:2001061">
    <property type="term" value="P:D-glycero-D-manno-heptose 7-phosphate biosynthetic process"/>
    <property type="evidence" value="ECO:0007669"/>
    <property type="project" value="UniProtKB-UniPathway"/>
</dbReference>
<dbReference type="PANTHER" id="PTHR30390">
    <property type="entry name" value="SEDOHEPTULOSE 7-PHOSPHATE ISOMERASE / DNAA INITIATOR-ASSOCIATING FACTOR FOR REPLICATION INITIATION"/>
    <property type="match status" value="1"/>
</dbReference>
<keyword evidence="9 10" id="KW-0119">Carbohydrate metabolism</keyword>
<dbReference type="PROSITE" id="PS51464">
    <property type="entry name" value="SIS"/>
    <property type="match status" value="1"/>
</dbReference>
<comment type="similarity">
    <text evidence="4 10">Belongs to the SIS family. GmhA subfamily.</text>
</comment>
<dbReference type="HAMAP" id="MF_00067">
    <property type="entry name" value="GmhA"/>
    <property type="match status" value="1"/>
</dbReference>
<comment type="function">
    <text evidence="2 10">Catalyzes the isomerization of sedoheptulose 7-phosphate in D-glycero-D-manno-heptose 7-phosphate.</text>
</comment>
<evidence type="ECO:0000256" key="3">
    <source>
        <dbReference type="ARBA" id="ARBA00004496"/>
    </source>
</evidence>
<feature type="binding site" evidence="10">
    <location>
        <position position="168"/>
    </location>
    <ligand>
        <name>substrate</name>
    </ligand>
</feature>
<dbReference type="GO" id="GO:0008968">
    <property type="term" value="F:D-sedoheptulose 7-phosphate isomerase activity"/>
    <property type="evidence" value="ECO:0007669"/>
    <property type="project" value="UniProtKB-UniRule"/>
</dbReference>
<evidence type="ECO:0000256" key="4">
    <source>
        <dbReference type="ARBA" id="ARBA00009894"/>
    </source>
</evidence>
<feature type="binding site" evidence="10">
    <location>
        <position position="57"/>
    </location>
    <ligand>
        <name>Zn(2+)</name>
        <dbReference type="ChEBI" id="CHEBI:29105"/>
    </ligand>
</feature>
<feature type="binding site" evidence="10">
    <location>
        <begin position="90"/>
        <end position="91"/>
    </location>
    <ligand>
        <name>substrate</name>
    </ligand>
</feature>
<dbReference type="UniPathway" id="UPA00041">
    <property type="reaction ID" value="UER00436"/>
</dbReference>
<dbReference type="SUPFAM" id="SSF53697">
    <property type="entry name" value="SIS domain"/>
    <property type="match status" value="1"/>
</dbReference>
<feature type="domain" description="SIS" evidence="11">
    <location>
        <begin position="33"/>
        <end position="188"/>
    </location>
</feature>
<feature type="binding site" evidence="10">
    <location>
        <position position="176"/>
    </location>
    <ligand>
        <name>Zn(2+)</name>
        <dbReference type="ChEBI" id="CHEBI:29105"/>
    </ligand>
</feature>